<dbReference type="EMBL" id="JAAGLQ010000540">
    <property type="protein sequence ID" value="NEA18753.1"/>
    <property type="molecule type" value="Genomic_DNA"/>
</dbReference>
<proteinExistence type="predicted"/>
<feature type="domain" description="DNA methylase adenine-specific" evidence="1">
    <location>
        <begin position="149"/>
        <end position="454"/>
    </location>
</feature>
<sequence>MTSPPVVPVTLAEIARLAGVGRAAVSNWRRRHDTFPSQIGGTDTSPHFSLTDIEKWLRDNGKLGKKTTSREWLWPRFEALGDRDETGLAIATVGRLLARGESDGGVSDGADAGPVRAAVELGRREGSYDILMFLLRRWLDTHVRQITTTPEPLADLMADLALRTRGPFVGEHPGDPLRVLDPACGAGHLLAAAAKAVPTTLNRPAALLGCDRDPVLTALTDVRLALLSGPEMPGPAPVPVIAPGDSLRADPLIGAQADMVLCNPPANKRDWGYEDLAADTRWVHGTPPRTEPELAWVQHCLARLRPGGSAVLLLPPTVAARKAGRRIRRSLLRTGALRAVVALPPGSAAPHSLSLHLWVLRRPAPGESPQGPGEFLFVDAAARFPRSASRDSGPERGELGAFIRSVVGTAGRGAVAGALCEQATEDSGATAWAAAVPVIDLLDDDVDLTPGRHVTPASGHVGPRLADSWSEVGELLDGLRTESACLAALEFTRGMEDQPSATVGELARAEALTLRSGRPPAEAAVPEPGQARVPLLTISDLLLDESPSGWVCPDDAVVVEPRDVVVVGVSREFSAWVHEGPPMAVGPQIHALRVDPDVLDPWFLAGSLKSPANARHAGTHASSSSRIDVRRLQVRRIDLSEQRRYGDAFRHLAAFEGLAERLRIVAKRMGRDLGDALAAGHLAHGE</sequence>
<accession>A0A6N9U9L4</accession>
<dbReference type="InterPro" id="IPR003356">
    <property type="entry name" value="DNA_methylase_A-5"/>
</dbReference>
<dbReference type="GO" id="GO:0003677">
    <property type="term" value="F:DNA binding"/>
    <property type="evidence" value="ECO:0007669"/>
    <property type="project" value="InterPro"/>
</dbReference>
<dbReference type="PANTHER" id="PTHR42998:SF1">
    <property type="entry name" value="TYPE I RESTRICTION ENZYME HINDI METHYLASE SUBUNIT"/>
    <property type="match status" value="1"/>
</dbReference>
<dbReference type="AlphaFoldDB" id="A0A6N9U9L4"/>
<dbReference type="RefSeq" id="WP_164347846.1">
    <property type="nucleotide sequence ID" value="NZ_JAAGLQ010000540.1"/>
</dbReference>
<keyword evidence="2" id="KW-0489">Methyltransferase</keyword>
<dbReference type="Gene3D" id="3.40.50.150">
    <property type="entry name" value="Vaccinia Virus protein VP39"/>
    <property type="match status" value="1"/>
</dbReference>
<keyword evidence="2" id="KW-0808">Transferase</keyword>
<dbReference type="InterPro" id="IPR052916">
    <property type="entry name" value="Type-I_RE_MTase_Subunit"/>
</dbReference>
<comment type="caution">
    <text evidence="2">The sequence shown here is derived from an EMBL/GenBank/DDBJ whole genome shotgun (WGS) entry which is preliminary data.</text>
</comment>
<reference evidence="2 3" key="1">
    <citation type="submission" date="2020-01" db="EMBL/GenBank/DDBJ databases">
        <title>Insect and environment-associated Actinomycetes.</title>
        <authorList>
            <person name="Currrie C."/>
            <person name="Chevrette M."/>
            <person name="Carlson C."/>
            <person name="Stubbendieck R."/>
            <person name="Wendt-Pienkowski E."/>
        </authorList>
    </citation>
    <scope>NUCLEOTIDE SEQUENCE [LARGE SCALE GENOMIC DNA]</scope>
    <source>
        <strain evidence="2 3">SID11342</strain>
    </source>
</reference>
<dbReference type="PRINTS" id="PR00507">
    <property type="entry name" value="N12N6MTFRASE"/>
</dbReference>
<dbReference type="PANTHER" id="PTHR42998">
    <property type="entry name" value="TYPE I RESTRICTION ENZYME HINDVIIP M PROTEIN-RELATED"/>
    <property type="match status" value="1"/>
</dbReference>
<dbReference type="GO" id="GO:0008170">
    <property type="term" value="F:N-methyltransferase activity"/>
    <property type="evidence" value="ECO:0007669"/>
    <property type="project" value="InterPro"/>
</dbReference>
<protein>
    <submittedName>
        <fullName evidence="2">N-6 DNA methylase</fullName>
    </submittedName>
</protein>
<dbReference type="InterPro" id="IPR029063">
    <property type="entry name" value="SAM-dependent_MTases_sf"/>
</dbReference>
<evidence type="ECO:0000313" key="2">
    <source>
        <dbReference type="EMBL" id="NEA18753.1"/>
    </source>
</evidence>
<gene>
    <name evidence="2" type="ORF">G3I29_25260</name>
</gene>
<name>A0A6N9U9L4_STRHA</name>
<dbReference type="GO" id="GO:0032259">
    <property type="term" value="P:methylation"/>
    <property type="evidence" value="ECO:0007669"/>
    <property type="project" value="UniProtKB-KW"/>
</dbReference>
<dbReference type="Pfam" id="PF02384">
    <property type="entry name" value="N6_Mtase"/>
    <property type="match status" value="1"/>
</dbReference>
<dbReference type="Proteomes" id="UP000471293">
    <property type="component" value="Unassembled WGS sequence"/>
</dbReference>
<evidence type="ECO:0000313" key="3">
    <source>
        <dbReference type="Proteomes" id="UP000471293"/>
    </source>
</evidence>
<organism evidence="2 3">
    <name type="scientific">Streptomyces halstedii</name>
    <dbReference type="NCBI Taxonomy" id="1944"/>
    <lineage>
        <taxon>Bacteria</taxon>
        <taxon>Bacillati</taxon>
        <taxon>Actinomycetota</taxon>
        <taxon>Actinomycetes</taxon>
        <taxon>Kitasatosporales</taxon>
        <taxon>Streptomycetaceae</taxon>
        <taxon>Streptomyces</taxon>
    </lineage>
</organism>
<dbReference type="SUPFAM" id="SSF53335">
    <property type="entry name" value="S-adenosyl-L-methionine-dependent methyltransferases"/>
    <property type="match status" value="1"/>
</dbReference>
<evidence type="ECO:0000259" key="1">
    <source>
        <dbReference type="Pfam" id="PF02384"/>
    </source>
</evidence>